<dbReference type="InterPro" id="IPR043128">
    <property type="entry name" value="Rev_trsase/Diguanyl_cyclase"/>
</dbReference>
<evidence type="ECO:0000259" key="3">
    <source>
        <dbReference type="PROSITE" id="PS50883"/>
    </source>
</evidence>
<dbReference type="InterPro" id="IPR035965">
    <property type="entry name" value="PAS-like_dom_sf"/>
</dbReference>
<dbReference type="Gene3D" id="3.20.20.450">
    <property type="entry name" value="EAL domain"/>
    <property type="match status" value="1"/>
</dbReference>
<dbReference type="SUPFAM" id="SSF55785">
    <property type="entry name" value="PYP-like sensor domain (PAS domain)"/>
    <property type="match status" value="1"/>
</dbReference>
<dbReference type="PANTHER" id="PTHR44757:SF2">
    <property type="entry name" value="BIOFILM ARCHITECTURE MAINTENANCE PROTEIN MBAA"/>
    <property type="match status" value="1"/>
</dbReference>
<dbReference type="Pfam" id="PF00990">
    <property type="entry name" value="GGDEF"/>
    <property type="match status" value="1"/>
</dbReference>
<dbReference type="InterPro" id="IPR035919">
    <property type="entry name" value="EAL_sf"/>
</dbReference>
<sequence>MEINKLPSIEKKTIEKNYHSHLPKWFSHVWGQEKQPSIESDQALDQQYEQLISRFKIALETTALIVLVNDTGAITYVSEEFCDLLDYSESELIGVNYLSLQHRSFKERELFSNTLASQKITSFEMIPLKKSGNPLILKTQIMPLIKSNQESDIFLIMHRDVTRLKQAEKVIKELGAVDTLTGLPNRDKFERDVRSRIEMKHAEKFPFAILFFDLDRFKFYNDTLGHFTGDKLIQSISQTLSSIQHKKVQIYRYGGDEFSVLFHSPKSKEEVQELAQEILLAFESPFHVKGNELYITASIGISYFPVIGVTYDQIIQQAEMAMHYAKELGKGDFQWYQSSIRTEHDEKLLMEKRLRIAMEQENFELYYHPQIDLKENKVIGVEALLRWNDEQLGKVSPYKFIPIAEETGLINQIGDWVLEKACIQAKKWNNEGHELRIGINISPQQFQRPDFVSKVKNTLDKTGLSPKLLDLEITENDLLYNRDECLKTLYRLKQFGVSISIDDFGTGYSSLSYLRRFPIDTLKIDQSFIKEVVDNTNDQAIVTSIIQLAHNMKLRVIAEGVETSEMVAFLNKLSCDEMQGFLYSQPLPPEAVTKYIESTSPSMKLNV</sequence>
<name>E6TYR4_EVAC2</name>
<dbReference type="Proteomes" id="UP000001401">
    <property type="component" value="Chromosome"/>
</dbReference>
<dbReference type="FunFam" id="3.20.20.450:FF:000001">
    <property type="entry name" value="Cyclic di-GMP phosphodiesterase yahA"/>
    <property type="match status" value="1"/>
</dbReference>
<dbReference type="SUPFAM" id="SSF55073">
    <property type="entry name" value="Nucleotide cyclase"/>
    <property type="match status" value="1"/>
</dbReference>
<dbReference type="SMART" id="SM00091">
    <property type="entry name" value="PAS"/>
    <property type="match status" value="1"/>
</dbReference>
<dbReference type="STRING" id="649639.Bcell_2999"/>
<dbReference type="InterPro" id="IPR029787">
    <property type="entry name" value="Nucleotide_cyclase"/>
</dbReference>
<dbReference type="EMBL" id="CP002394">
    <property type="protein sequence ID" value="ADU31249.1"/>
    <property type="molecule type" value="Genomic_DNA"/>
</dbReference>
<dbReference type="eggNOG" id="COG5001">
    <property type="taxonomic scope" value="Bacteria"/>
</dbReference>
<reference evidence="5" key="1">
    <citation type="submission" date="2010-12" db="EMBL/GenBank/DDBJ databases">
        <title>Complete sequence of Bacillus cellulosilyticus DSM 2522.</title>
        <authorList>
            <consortium name="US DOE Joint Genome Institute"/>
            <person name="Lucas S."/>
            <person name="Copeland A."/>
            <person name="Lapidus A."/>
            <person name="Cheng J.-F."/>
            <person name="Bruce D."/>
            <person name="Goodwin L."/>
            <person name="Pitluck S."/>
            <person name="Chertkov O."/>
            <person name="Detter J.C."/>
            <person name="Han C."/>
            <person name="Tapia R."/>
            <person name="Land M."/>
            <person name="Hauser L."/>
            <person name="Jeffries C."/>
            <person name="Kyrpides N."/>
            <person name="Ivanova N."/>
            <person name="Mikhailova N."/>
            <person name="Brumm P."/>
            <person name="Mead D."/>
            <person name="Woyke T."/>
        </authorList>
    </citation>
    <scope>NUCLEOTIDE SEQUENCE [LARGE SCALE GENOMIC DNA]</scope>
    <source>
        <strain evidence="5">DSM 2522</strain>
    </source>
</reference>
<dbReference type="SUPFAM" id="SSF141868">
    <property type="entry name" value="EAL domain-like"/>
    <property type="match status" value="1"/>
</dbReference>
<evidence type="ECO:0000313" key="5">
    <source>
        <dbReference type="EMBL" id="ADU31249.1"/>
    </source>
</evidence>
<evidence type="ECO:0000313" key="6">
    <source>
        <dbReference type="Proteomes" id="UP000001401"/>
    </source>
</evidence>
<feature type="domain" description="EAL" evidence="3">
    <location>
        <begin position="347"/>
        <end position="600"/>
    </location>
</feature>
<dbReference type="RefSeq" id="WP_013489580.1">
    <property type="nucleotide sequence ID" value="NC_014829.1"/>
</dbReference>
<dbReference type="Gene3D" id="3.30.70.270">
    <property type="match status" value="1"/>
</dbReference>
<dbReference type="InterPro" id="IPR000700">
    <property type="entry name" value="PAS-assoc_C"/>
</dbReference>
<dbReference type="CDD" id="cd00130">
    <property type="entry name" value="PAS"/>
    <property type="match status" value="1"/>
</dbReference>
<dbReference type="SMART" id="SM00267">
    <property type="entry name" value="GGDEF"/>
    <property type="match status" value="1"/>
</dbReference>
<dbReference type="AlphaFoldDB" id="E6TYR4"/>
<dbReference type="PROSITE" id="PS50113">
    <property type="entry name" value="PAC"/>
    <property type="match status" value="1"/>
</dbReference>
<dbReference type="CDD" id="cd01949">
    <property type="entry name" value="GGDEF"/>
    <property type="match status" value="1"/>
</dbReference>
<dbReference type="CDD" id="cd01948">
    <property type="entry name" value="EAL"/>
    <property type="match status" value="1"/>
</dbReference>
<dbReference type="Pfam" id="PF00563">
    <property type="entry name" value="EAL"/>
    <property type="match status" value="1"/>
</dbReference>
<dbReference type="InterPro" id="IPR001633">
    <property type="entry name" value="EAL_dom"/>
</dbReference>
<dbReference type="KEGG" id="bco:Bcell_2999"/>
<evidence type="ECO:0000259" key="4">
    <source>
        <dbReference type="PROSITE" id="PS50887"/>
    </source>
</evidence>
<feature type="domain" description="PAS" evidence="1">
    <location>
        <begin position="51"/>
        <end position="98"/>
    </location>
</feature>
<dbReference type="InterPro" id="IPR052155">
    <property type="entry name" value="Biofilm_reg_signaling"/>
</dbReference>
<dbReference type="PROSITE" id="PS50883">
    <property type="entry name" value="EAL"/>
    <property type="match status" value="1"/>
</dbReference>
<evidence type="ECO:0000259" key="2">
    <source>
        <dbReference type="PROSITE" id="PS50113"/>
    </source>
</evidence>
<accession>E6TYR4</accession>
<protein>
    <submittedName>
        <fullName evidence="5">Diguanylate cyclase/phosphodiesterase with PAS/PAC sensor(S)</fullName>
    </submittedName>
</protein>
<dbReference type="InterPro" id="IPR000014">
    <property type="entry name" value="PAS"/>
</dbReference>
<keyword evidence="6" id="KW-1185">Reference proteome</keyword>
<proteinExistence type="predicted"/>
<feature type="domain" description="GGDEF" evidence="4">
    <location>
        <begin position="205"/>
        <end position="338"/>
    </location>
</feature>
<dbReference type="PROSITE" id="PS50887">
    <property type="entry name" value="GGDEF"/>
    <property type="match status" value="1"/>
</dbReference>
<dbReference type="Gene3D" id="3.30.450.20">
    <property type="entry name" value="PAS domain"/>
    <property type="match status" value="1"/>
</dbReference>
<dbReference type="SMART" id="SM00052">
    <property type="entry name" value="EAL"/>
    <property type="match status" value="1"/>
</dbReference>
<dbReference type="PROSITE" id="PS50112">
    <property type="entry name" value="PAS"/>
    <property type="match status" value="1"/>
</dbReference>
<dbReference type="Pfam" id="PF13426">
    <property type="entry name" value="PAS_9"/>
    <property type="match status" value="1"/>
</dbReference>
<dbReference type="HOGENOM" id="CLU_000445_70_50_9"/>
<organism evidence="5 6">
    <name type="scientific">Evansella cellulosilytica (strain ATCC 21833 / DSM 2522 / FERM P-1141 / JCM 9156 / N-4)</name>
    <name type="common">Bacillus cellulosilyticus</name>
    <dbReference type="NCBI Taxonomy" id="649639"/>
    <lineage>
        <taxon>Bacteria</taxon>
        <taxon>Bacillati</taxon>
        <taxon>Bacillota</taxon>
        <taxon>Bacilli</taxon>
        <taxon>Bacillales</taxon>
        <taxon>Bacillaceae</taxon>
        <taxon>Evansella</taxon>
    </lineage>
</organism>
<evidence type="ECO:0000259" key="1">
    <source>
        <dbReference type="PROSITE" id="PS50112"/>
    </source>
</evidence>
<dbReference type="InterPro" id="IPR000160">
    <property type="entry name" value="GGDEF_dom"/>
</dbReference>
<gene>
    <name evidence="5" type="ordered locus">Bcell_2999</name>
</gene>
<dbReference type="NCBIfam" id="TIGR00254">
    <property type="entry name" value="GGDEF"/>
    <property type="match status" value="1"/>
</dbReference>
<dbReference type="NCBIfam" id="TIGR00229">
    <property type="entry name" value="sensory_box"/>
    <property type="match status" value="1"/>
</dbReference>
<feature type="domain" description="PAC" evidence="2">
    <location>
        <begin position="121"/>
        <end position="173"/>
    </location>
</feature>
<dbReference type="PANTHER" id="PTHR44757">
    <property type="entry name" value="DIGUANYLATE CYCLASE DGCP"/>
    <property type="match status" value="1"/>
</dbReference>